<dbReference type="AlphaFoldDB" id="A0A164VP59"/>
<organism evidence="2 3">
    <name type="scientific">Sistotremastrum niveocremeum HHB9708</name>
    <dbReference type="NCBI Taxonomy" id="1314777"/>
    <lineage>
        <taxon>Eukaryota</taxon>
        <taxon>Fungi</taxon>
        <taxon>Dikarya</taxon>
        <taxon>Basidiomycota</taxon>
        <taxon>Agaricomycotina</taxon>
        <taxon>Agaricomycetes</taxon>
        <taxon>Sistotremastrales</taxon>
        <taxon>Sistotremastraceae</taxon>
        <taxon>Sertulicium</taxon>
        <taxon>Sertulicium niveocremeum</taxon>
    </lineage>
</organism>
<protein>
    <submittedName>
        <fullName evidence="2">Uncharacterized protein</fullName>
    </submittedName>
</protein>
<gene>
    <name evidence="2" type="ORF">SISNIDRAFT_465272</name>
</gene>
<evidence type="ECO:0000313" key="2">
    <source>
        <dbReference type="EMBL" id="KZS94331.1"/>
    </source>
</evidence>
<accession>A0A164VP59</accession>
<proteinExistence type="predicted"/>
<sequence>MSFEQRKPLLVQLIRRYRDEASAQGRNIPPWRPILDCTTFHSFIFVVSEDYRTAEVESIFLKSNFPLLAEAYRVSQGWPADQRTAPSLQLKPWTKLPTELLRDTFEWVNEINKQDGLGRNMIPLLIVSPQWCQICLGTSSLWGLLDLFQSEAYRSAVNSLCRNPDVVRYDVSDFLDNRKIDEEIEILASGTQFSSISLTLRRRQWPSFEQFVASHRTTLHSTRLSIEDDSSTGPAATQTQPIPPLSDIPNVTQLYVTNLRISSYQQLQPGLGENLLDLSIVLARLMRMDISVAIKVLGQCRNLISFASPSDPSAPLAFIPCRDIQSVRTDGIIVCRPALKRFRWGAIERNDVDLLLSRAETPNLQDMQFIMLPERITDPRLARRPAMRVPDSLQSWTKTATHVKITTSQSIMGIKYGLPDNYTHQFHALHPWGLGPINKREFDQWPSSTFTSIQSCFERVEFLDIDGIGPDEDQWFSLLSTSGPMSRLAATGPNVIELMQCILKHPYLAAKITCLRIWLLLPRSNKSSVTNLKRSFLNLQSTLIKLYKNEGRSADSLAFRIQDEMAKFGDKSKASEIQTSRMFVDRNRDENGNAEPTDWFITCHLPYRFPQHEHRRQTFAAT</sequence>
<evidence type="ECO:0000256" key="1">
    <source>
        <dbReference type="SAM" id="MobiDB-lite"/>
    </source>
</evidence>
<name>A0A164VP59_9AGAM</name>
<dbReference type="Proteomes" id="UP000076722">
    <property type="component" value="Unassembled WGS sequence"/>
</dbReference>
<reference evidence="2 3" key="1">
    <citation type="journal article" date="2016" name="Mol. Biol. Evol.">
        <title>Comparative Genomics of Early-Diverging Mushroom-Forming Fungi Provides Insights into the Origins of Lignocellulose Decay Capabilities.</title>
        <authorList>
            <person name="Nagy L.G."/>
            <person name="Riley R."/>
            <person name="Tritt A."/>
            <person name="Adam C."/>
            <person name="Daum C."/>
            <person name="Floudas D."/>
            <person name="Sun H."/>
            <person name="Yadav J.S."/>
            <person name="Pangilinan J."/>
            <person name="Larsson K.H."/>
            <person name="Matsuura K."/>
            <person name="Barry K."/>
            <person name="Labutti K."/>
            <person name="Kuo R."/>
            <person name="Ohm R.A."/>
            <person name="Bhattacharya S.S."/>
            <person name="Shirouzu T."/>
            <person name="Yoshinaga Y."/>
            <person name="Martin F.M."/>
            <person name="Grigoriev I.V."/>
            <person name="Hibbett D.S."/>
        </authorList>
    </citation>
    <scope>NUCLEOTIDE SEQUENCE [LARGE SCALE GENOMIC DNA]</scope>
    <source>
        <strain evidence="2 3">HHB9708</strain>
    </source>
</reference>
<feature type="region of interest" description="Disordered" evidence="1">
    <location>
        <begin position="223"/>
        <end position="245"/>
    </location>
</feature>
<evidence type="ECO:0000313" key="3">
    <source>
        <dbReference type="Proteomes" id="UP000076722"/>
    </source>
</evidence>
<keyword evidence="3" id="KW-1185">Reference proteome</keyword>
<feature type="compositionally biased region" description="Polar residues" evidence="1">
    <location>
        <begin position="231"/>
        <end position="240"/>
    </location>
</feature>
<dbReference type="EMBL" id="KV419404">
    <property type="protein sequence ID" value="KZS94331.1"/>
    <property type="molecule type" value="Genomic_DNA"/>
</dbReference>